<dbReference type="PANTHER" id="PTHR18929">
    <property type="entry name" value="PROTEIN DISULFIDE ISOMERASE"/>
    <property type="match status" value="1"/>
</dbReference>
<comment type="caution">
    <text evidence="15">The sequence shown here is derived from an EMBL/GenBank/DDBJ whole genome shotgun (WGS) entry which is preliminary data.</text>
</comment>
<feature type="domain" description="Thioredoxin" evidence="14">
    <location>
        <begin position="340"/>
        <end position="463"/>
    </location>
</feature>
<evidence type="ECO:0000256" key="8">
    <source>
        <dbReference type="ARBA" id="ARBA00023157"/>
    </source>
</evidence>
<evidence type="ECO:0000256" key="4">
    <source>
        <dbReference type="ARBA" id="ARBA00012723"/>
    </source>
</evidence>
<accession>A0A1R2AS48</accession>
<reference evidence="15 16" key="1">
    <citation type="submission" date="2016-11" db="EMBL/GenBank/DDBJ databases">
        <title>The macronuclear genome of Stentor coeruleus: a giant cell with tiny introns.</title>
        <authorList>
            <person name="Slabodnick M."/>
            <person name="Ruby J.G."/>
            <person name="Reiff S.B."/>
            <person name="Swart E.C."/>
            <person name="Gosai S."/>
            <person name="Prabakaran S."/>
            <person name="Witkowska E."/>
            <person name="Larue G.E."/>
            <person name="Fisher S."/>
            <person name="Freeman R.M."/>
            <person name="Gunawardena J."/>
            <person name="Chu W."/>
            <person name="Stover N.A."/>
            <person name="Gregory B.D."/>
            <person name="Nowacki M."/>
            <person name="Derisi J."/>
            <person name="Roy S.W."/>
            <person name="Marshall W.F."/>
            <person name="Sood P."/>
        </authorList>
    </citation>
    <scope>NUCLEOTIDE SEQUENCE [LARGE SCALE GENOMIC DNA]</scope>
    <source>
        <strain evidence="15">WM001</strain>
    </source>
</reference>
<keyword evidence="8 11" id="KW-1015">Disulfide bond</keyword>
<comment type="subcellular location">
    <subcellularLocation>
        <location evidence="2">Endoplasmic reticulum lumen</location>
    </subcellularLocation>
</comment>
<dbReference type="CDD" id="cd02961">
    <property type="entry name" value="PDI_a_family"/>
    <property type="match status" value="1"/>
</dbReference>
<feature type="disulfide bond" description="Redox-active" evidence="11">
    <location>
        <begin position="52"/>
        <end position="55"/>
    </location>
</feature>
<dbReference type="PROSITE" id="PS00194">
    <property type="entry name" value="THIOREDOXIN_1"/>
    <property type="match status" value="2"/>
</dbReference>
<dbReference type="FunFam" id="3.40.30.10:FF:000023">
    <property type="entry name" value="Protein disulfide-isomerase"/>
    <property type="match status" value="1"/>
</dbReference>
<dbReference type="CDD" id="cd02995">
    <property type="entry name" value="PDI_a_PDI_a'_C"/>
    <property type="match status" value="1"/>
</dbReference>
<sequence length="473" mass="52964">MVSKSWIILLCAFAAYSEISEDEGVWVLTDSNFEEALNLQPNILVEFYAPWCGHCKSLAPEYVKAAKKLALNDPPIHIAKVDATVNTELAQRFSVNGYPTLKYFISKEPTDYTGGRTEDTIVSWVLKRSGPSVKVVDCACDIDNQVDANKVTALLIAGQDSSEGIVFDSVSKAIDGVGFIQCTSSDCAEKYGVSMPSLILFKQFDEKRVDFVGSLTSSEVSAFVNKNKVPSVIEFNQEAIELIFRDSNPVVFLFSVDYEPYQEWFTNLSKEYKGTLLFCKAEVASTDNGRLGQFLGLKPEVQPTALILDPKNELAKYRLDKELTEQNLRSFIENWKSNTLTSFMKSQEIPANPFDNGVRIVVAKNFEEVVMDSKKDVLLEFYAPWCGHCKSLAPEYEKLAQQLKGVNTVVIAKMDATENEVKGQDIKGFPTIRFFPANNKRGVEFDGERNAEGLLEFIKKNSYFEVAENKVDL</sequence>
<keyword evidence="7" id="KW-0256">Endoplasmic reticulum</keyword>
<dbReference type="GO" id="GO:0006457">
    <property type="term" value="P:protein folding"/>
    <property type="evidence" value="ECO:0007669"/>
    <property type="project" value="TreeGrafter"/>
</dbReference>
<dbReference type="GO" id="GO:0003756">
    <property type="term" value="F:protein disulfide isomerase activity"/>
    <property type="evidence" value="ECO:0007669"/>
    <property type="project" value="UniProtKB-EC"/>
</dbReference>
<dbReference type="Gene3D" id="3.40.30.10">
    <property type="entry name" value="Glutaredoxin"/>
    <property type="match status" value="4"/>
</dbReference>
<keyword evidence="16" id="KW-1185">Reference proteome</keyword>
<dbReference type="InterPro" id="IPR017937">
    <property type="entry name" value="Thioredoxin_CS"/>
</dbReference>
<keyword evidence="5 13" id="KW-0732">Signal</keyword>
<evidence type="ECO:0000256" key="1">
    <source>
        <dbReference type="ARBA" id="ARBA00001182"/>
    </source>
</evidence>
<evidence type="ECO:0000259" key="14">
    <source>
        <dbReference type="PROSITE" id="PS51352"/>
    </source>
</evidence>
<dbReference type="NCBIfam" id="TIGR01130">
    <property type="entry name" value="ER_PDI_fam"/>
    <property type="match status" value="1"/>
</dbReference>
<feature type="chain" id="PRO_5011824284" description="Protein disulfide-isomerase" evidence="13">
    <location>
        <begin position="18"/>
        <end position="473"/>
    </location>
</feature>
<comment type="similarity">
    <text evidence="3 12">Belongs to the protein disulfide isomerase family.</text>
</comment>
<evidence type="ECO:0000256" key="6">
    <source>
        <dbReference type="ARBA" id="ARBA00022737"/>
    </source>
</evidence>
<dbReference type="InterPro" id="IPR005792">
    <property type="entry name" value="Prot_disulphide_isomerase"/>
</dbReference>
<evidence type="ECO:0000256" key="5">
    <source>
        <dbReference type="ARBA" id="ARBA00022729"/>
    </source>
</evidence>
<dbReference type="FunFam" id="3.40.30.10:FF:000027">
    <property type="entry name" value="protein disulfide-isomerase A2"/>
    <property type="match status" value="1"/>
</dbReference>
<feature type="disulfide bond" description="Redox-active" evidence="11">
    <location>
        <begin position="386"/>
        <end position="389"/>
    </location>
</feature>
<name>A0A1R2AS48_9CILI</name>
<dbReference type="EMBL" id="MPUH01001513">
    <property type="protein sequence ID" value="OMJ67351.1"/>
    <property type="molecule type" value="Genomic_DNA"/>
</dbReference>
<keyword evidence="6" id="KW-0677">Repeat</keyword>
<organism evidence="15 16">
    <name type="scientific">Stentor coeruleus</name>
    <dbReference type="NCBI Taxonomy" id="5963"/>
    <lineage>
        <taxon>Eukaryota</taxon>
        <taxon>Sar</taxon>
        <taxon>Alveolata</taxon>
        <taxon>Ciliophora</taxon>
        <taxon>Postciliodesmatophora</taxon>
        <taxon>Heterotrichea</taxon>
        <taxon>Heterotrichida</taxon>
        <taxon>Stentoridae</taxon>
        <taxon>Stentor</taxon>
    </lineage>
</organism>
<dbReference type="CDD" id="cd02981">
    <property type="entry name" value="PDI_b_family"/>
    <property type="match status" value="1"/>
</dbReference>
<dbReference type="PRINTS" id="PR00421">
    <property type="entry name" value="THIOREDOXIN"/>
</dbReference>
<gene>
    <name evidence="15" type="ORF">SteCoe_35512</name>
</gene>
<dbReference type="SUPFAM" id="SSF52833">
    <property type="entry name" value="Thioredoxin-like"/>
    <property type="match status" value="4"/>
</dbReference>
<dbReference type="Pfam" id="PF13848">
    <property type="entry name" value="Thioredoxin_6"/>
    <property type="match status" value="1"/>
</dbReference>
<evidence type="ECO:0000256" key="2">
    <source>
        <dbReference type="ARBA" id="ARBA00004319"/>
    </source>
</evidence>
<dbReference type="CDD" id="cd02982">
    <property type="entry name" value="PDI_b'_family"/>
    <property type="match status" value="1"/>
</dbReference>
<keyword evidence="9 13" id="KW-0413">Isomerase</keyword>
<evidence type="ECO:0000256" key="9">
    <source>
        <dbReference type="ARBA" id="ARBA00023235"/>
    </source>
</evidence>
<dbReference type="PROSITE" id="PS51352">
    <property type="entry name" value="THIOREDOXIN_2"/>
    <property type="match status" value="2"/>
</dbReference>
<evidence type="ECO:0000256" key="3">
    <source>
        <dbReference type="ARBA" id="ARBA00006347"/>
    </source>
</evidence>
<keyword evidence="10 11" id="KW-0676">Redox-active center</keyword>
<evidence type="ECO:0000313" key="15">
    <source>
        <dbReference type="EMBL" id="OMJ67351.1"/>
    </source>
</evidence>
<dbReference type="Proteomes" id="UP000187209">
    <property type="component" value="Unassembled WGS sequence"/>
</dbReference>
<protein>
    <recommendedName>
        <fullName evidence="4 13">Protein disulfide-isomerase</fullName>
        <ecNumber evidence="4 13">5.3.4.1</ecNumber>
    </recommendedName>
</protein>
<evidence type="ECO:0000313" key="16">
    <source>
        <dbReference type="Proteomes" id="UP000187209"/>
    </source>
</evidence>
<proteinExistence type="inferred from homology"/>
<evidence type="ECO:0000256" key="10">
    <source>
        <dbReference type="ARBA" id="ARBA00023284"/>
    </source>
</evidence>
<evidence type="ECO:0000256" key="13">
    <source>
        <dbReference type="RuleBase" id="RU361130"/>
    </source>
</evidence>
<dbReference type="EC" id="5.3.4.1" evidence="4 13"/>
<feature type="signal peptide" evidence="13">
    <location>
        <begin position="1"/>
        <end position="17"/>
    </location>
</feature>
<dbReference type="OrthoDB" id="72053at2759"/>
<feature type="domain" description="Thioredoxin" evidence="14">
    <location>
        <begin position="8"/>
        <end position="130"/>
    </location>
</feature>
<dbReference type="NCBIfam" id="TIGR01126">
    <property type="entry name" value="pdi_dom"/>
    <property type="match status" value="2"/>
</dbReference>
<dbReference type="InterPro" id="IPR013766">
    <property type="entry name" value="Thioredoxin_domain"/>
</dbReference>
<dbReference type="AlphaFoldDB" id="A0A1R2AS48"/>
<dbReference type="GO" id="GO:0034976">
    <property type="term" value="P:response to endoplasmic reticulum stress"/>
    <property type="evidence" value="ECO:0007669"/>
    <property type="project" value="TreeGrafter"/>
</dbReference>
<dbReference type="Pfam" id="PF00085">
    <property type="entry name" value="Thioredoxin"/>
    <property type="match status" value="2"/>
</dbReference>
<dbReference type="InterPro" id="IPR005788">
    <property type="entry name" value="PDI_thioredoxin-like_dom"/>
</dbReference>
<comment type="catalytic activity">
    <reaction evidence="1 13">
        <text>Catalyzes the rearrangement of -S-S- bonds in proteins.</text>
        <dbReference type="EC" id="5.3.4.1"/>
    </reaction>
</comment>
<evidence type="ECO:0000256" key="7">
    <source>
        <dbReference type="ARBA" id="ARBA00022824"/>
    </source>
</evidence>
<evidence type="ECO:0000256" key="11">
    <source>
        <dbReference type="PIRSR" id="PIRSR605792-51"/>
    </source>
</evidence>
<evidence type="ECO:0000256" key="12">
    <source>
        <dbReference type="RuleBase" id="RU004208"/>
    </source>
</evidence>
<dbReference type="GO" id="GO:0005788">
    <property type="term" value="C:endoplasmic reticulum lumen"/>
    <property type="evidence" value="ECO:0007669"/>
    <property type="project" value="UniProtKB-SubCell"/>
</dbReference>
<dbReference type="InterPro" id="IPR036249">
    <property type="entry name" value="Thioredoxin-like_sf"/>
</dbReference>